<organism evidence="3 4">
    <name type="scientific">Magnaporthiopsis poae (strain ATCC 64411 / 73-15)</name>
    <name type="common">Kentucky bluegrass fungus</name>
    <name type="synonym">Magnaporthe poae</name>
    <dbReference type="NCBI Taxonomy" id="644358"/>
    <lineage>
        <taxon>Eukaryota</taxon>
        <taxon>Fungi</taxon>
        <taxon>Dikarya</taxon>
        <taxon>Ascomycota</taxon>
        <taxon>Pezizomycotina</taxon>
        <taxon>Sordariomycetes</taxon>
        <taxon>Sordariomycetidae</taxon>
        <taxon>Magnaporthales</taxon>
        <taxon>Magnaporthaceae</taxon>
        <taxon>Magnaporthiopsis</taxon>
    </lineage>
</organism>
<dbReference type="EnsemblFungi" id="MAPG_06484T0">
    <property type="protein sequence ID" value="MAPG_06484T0"/>
    <property type="gene ID" value="MAPG_06484"/>
</dbReference>
<dbReference type="EMBL" id="ADBL01001577">
    <property type="status" value="NOT_ANNOTATED_CDS"/>
    <property type="molecule type" value="Genomic_DNA"/>
</dbReference>
<reference evidence="2" key="1">
    <citation type="submission" date="2010-05" db="EMBL/GenBank/DDBJ databases">
        <title>The Genome Sequence of Magnaporthe poae strain ATCC 64411.</title>
        <authorList>
            <consortium name="The Broad Institute Genome Sequencing Platform"/>
            <consortium name="Broad Institute Genome Sequencing Center for Infectious Disease"/>
            <person name="Ma L.-J."/>
            <person name="Dead R."/>
            <person name="Young S."/>
            <person name="Zeng Q."/>
            <person name="Koehrsen M."/>
            <person name="Alvarado L."/>
            <person name="Berlin A."/>
            <person name="Chapman S.B."/>
            <person name="Chen Z."/>
            <person name="Freedman E."/>
            <person name="Gellesch M."/>
            <person name="Goldberg J."/>
            <person name="Griggs A."/>
            <person name="Gujja S."/>
            <person name="Heilman E.R."/>
            <person name="Heiman D."/>
            <person name="Hepburn T."/>
            <person name="Howarth C."/>
            <person name="Jen D."/>
            <person name="Larson L."/>
            <person name="Mehta T."/>
            <person name="Neiman D."/>
            <person name="Pearson M."/>
            <person name="Roberts A."/>
            <person name="Saif S."/>
            <person name="Shea T."/>
            <person name="Shenoy N."/>
            <person name="Sisk P."/>
            <person name="Stolte C."/>
            <person name="Sykes S."/>
            <person name="Walk T."/>
            <person name="White J."/>
            <person name="Yandava C."/>
            <person name="Haas B."/>
            <person name="Nusbaum C."/>
            <person name="Birren B."/>
        </authorList>
    </citation>
    <scope>NUCLEOTIDE SEQUENCE</scope>
    <source>
        <strain evidence="2">ATCC 64411</strain>
    </source>
</reference>
<protein>
    <submittedName>
        <fullName evidence="2 3">Uncharacterized protein</fullName>
    </submittedName>
</protein>
<keyword evidence="1" id="KW-0812">Transmembrane</keyword>
<reference evidence="2" key="3">
    <citation type="submission" date="2011-03" db="EMBL/GenBank/DDBJ databases">
        <title>Annotation of Magnaporthe poae ATCC 64411.</title>
        <authorList>
            <person name="Ma L.-J."/>
            <person name="Dead R."/>
            <person name="Young S.K."/>
            <person name="Zeng Q."/>
            <person name="Gargeya S."/>
            <person name="Fitzgerald M."/>
            <person name="Haas B."/>
            <person name="Abouelleil A."/>
            <person name="Alvarado L."/>
            <person name="Arachchi H.M."/>
            <person name="Berlin A."/>
            <person name="Brown A."/>
            <person name="Chapman S.B."/>
            <person name="Chen Z."/>
            <person name="Dunbar C."/>
            <person name="Freedman E."/>
            <person name="Gearin G."/>
            <person name="Gellesch M."/>
            <person name="Goldberg J."/>
            <person name="Griggs A."/>
            <person name="Gujja S."/>
            <person name="Heiman D."/>
            <person name="Howarth C."/>
            <person name="Larson L."/>
            <person name="Lui A."/>
            <person name="MacDonald P.J.P."/>
            <person name="Mehta T."/>
            <person name="Montmayeur A."/>
            <person name="Murphy C."/>
            <person name="Neiman D."/>
            <person name="Pearson M."/>
            <person name="Priest M."/>
            <person name="Roberts A."/>
            <person name="Saif S."/>
            <person name="Shea T."/>
            <person name="Shenoy N."/>
            <person name="Sisk P."/>
            <person name="Stolte C."/>
            <person name="Sykes S."/>
            <person name="Yandava C."/>
            <person name="Wortman J."/>
            <person name="Nusbaum C."/>
            <person name="Birren B."/>
        </authorList>
    </citation>
    <scope>NUCLEOTIDE SEQUENCE</scope>
    <source>
        <strain evidence="2">ATCC 64411</strain>
    </source>
</reference>
<proteinExistence type="predicted"/>
<accession>A0A0C4E255</accession>
<feature type="transmembrane region" description="Helical" evidence="1">
    <location>
        <begin position="67"/>
        <end position="90"/>
    </location>
</feature>
<dbReference type="VEuPathDB" id="FungiDB:MAPG_06484"/>
<keyword evidence="1" id="KW-1133">Transmembrane helix</keyword>
<reference evidence="4" key="2">
    <citation type="submission" date="2010-05" db="EMBL/GenBank/DDBJ databases">
        <title>The genome sequence of Magnaporthe poae strain ATCC 64411.</title>
        <authorList>
            <person name="Ma L.-J."/>
            <person name="Dead R."/>
            <person name="Young S."/>
            <person name="Zeng Q."/>
            <person name="Koehrsen M."/>
            <person name="Alvarado L."/>
            <person name="Berlin A."/>
            <person name="Chapman S.B."/>
            <person name="Chen Z."/>
            <person name="Freedman E."/>
            <person name="Gellesch M."/>
            <person name="Goldberg J."/>
            <person name="Griggs A."/>
            <person name="Gujja S."/>
            <person name="Heilman E.R."/>
            <person name="Heiman D."/>
            <person name="Hepburn T."/>
            <person name="Howarth C."/>
            <person name="Jen D."/>
            <person name="Larson L."/>
            <person name="Mehta T."/>
            <person name="Neiman D."/>
            <person name="Pearson M."/>
            <person name="Roberts A."/>
            <person name="Saif S."/>
            <person name="Shea T."/>
            <person name="Shenoy N."/>
            <person name="Sisk P."/>
            <person name="Stolte C."/>
            <person name="Sykes S."/>
            <person name="Walk T."/>
            <person name="White J."/>
            <person name="Yandava C."/>
            <person name="Haas B."/>
            <person name="Nusbaum C."/>
            <person name="Birren B."/>
        </authorList>
    </citation>
    <scope>NUCLEOTIDE SEQUENCE [LARGE SCALE GENOMIC DNA]</scope>
    <source>
        <strain evidence="4">ATCC 64411 / 73-15</strain>
    </source>
</reference>
<evidence type="ECO:0000256" key="1">
    <source>
        <dbReference type="SAM" id="Phobius"/>
    </source>
</evidence>
<name>A0A0C4E255_MAGP6</name>
<keyword evidence="4" id="KW-1185">Reference proteome</keyword>
<evidence type="ECO:0000313" key="2">
    <source>
        <dbReference type="EMBL" id="KLU87484.1"/>
    </source>
</evidence>
<evidence type="ECO:0000313" key="3">
    <source>
        <dbReference type="EnsemblFungi" id="MAPG_06484T0"/>
    </source>
</evidence>
<gene>
    <name evidence="2" type="ORF">MAPG_06484</name>
</gene>
<reference evidence="3" key="5">
    <citation type="submission" date="2015-06" db="UniProtKB">
        <authorList>
            <consortium name="EnsemblFungi"/>
        </authorList>
    </citation>
    <scope>IDENTIFICATION</scope>
    <source>
        <strain evidence="3">ATCC 64411</strain>
    </source>
</reference>
<reference evidence="3" key="4">
    <citation type="journal article" date="2015" name="G3 (Bethesda)">
        <title>Genome sequences of three phytopathogenic species of the Magnaporthaceae family of fungi.</title>
        <authorList>
            <person name="Okagaki L.H."/>
            <person name="Nunes C.C."/>
            <person name="Sailsbery J."/>
            <person name="Clay B."/>
            <person name="Brown D."/>
            <person name="John T."/>
            <person name="Oh Y."/>
            <person name="Young N."/>
            <person name="Fitzgerald M."/>
            <person name="Haas B.J."/>
            <person name="Zeng Q."/>
            <person name="Young S."/>
            <person name="Adiconis X."/>
            <person name="Fan L."/>
            <person name="Levin J.Z."/>
            <person name="Mitchell T.K."/>
            <person name="Okubara P.A."/>
            <person name="Farman M.L."/>
            <person name="Kohn L.M."/>
            <person name="Birren B."/>
            <person name="Ma L.-J."/>
            <person name="Dean R.A."/>
        </authorList>
    </citation>
    <scope>NUCLEOTIDE SEQUENCE</scope>
    <source>
        <strain evidence="3">ATCC 64411 / 73-15</strain>
    </source>
</reference>
<dbReference type="EMBL" id="GL876970">
    <property type="protein sequence ID" value="KLU87484.1"/>
    <property type="molecule type" value="Genomic_DNA"/>
</dbReference>
<evidence type="ECO:0000313" key="4">
    <source>
        <dbReference type="Proteomes" id="UP000011715"/>
    </source>
</evidence>
<dbReference type="Proteomes" id="UP000011715">
    <property type="component" value="Unassembled WGS sequence"/>
</dbReference>
<dbReference type="AlphaFoldDB" id="A0A0C4E255"/>
<keyword evidence="1" id="KW-0472">Membrane</keyword>
<sequence length="209" mass="24294">MDPVGLSRRSLRYKDRRVAPDDRLWGKKDGLSMLYAEMPIRTERANSQQHPPVGSTLLLLNHPDLSFPFWTFLLFLDSFAFCFSSLLALFDCFVKIISERETDSLSLQLQLDLSRRRSHVPNSLPLLHGLDKARSHPCVYCATKTFQEAYHLLNQFSLPNDPSMPRQPAVYLYKRSSQYGKIEFPVLHERRSQPKNQRLFQTRCVADVH</sequence>